<evidence type="ECO:0000313" key="2">
    <source>
        <dbReference type="Proteomes" id="UP000757435"/>
    </source>
</evidence>
<dbReference type="Proteomes" id="UP000757435">
    <property type="component" value="Unassembled WGS sequence"/>
</dbReference>
<evidence type="ECO:0000313" key="1">
    <source>
        <dbReference type="EMBL" id="MBW4658954.1"/>
    </source>
</evidence>
<organism evidence="1 2">
    <name type="scientific">Drouetiella hepatica Uher 2000/2452</name>
    <dbReference type="NCBI Taxonomy" id="904376"/>
    <lineage>
        <taxon>Bacteria</taxon>
        <taxon>Bacillati</taxon>
        <taxon>Cyanobacteriota</taxon>
        <taxon>Cyanophyceae</taxon>
        <taxon>Oculatellales</taxon>
        <taxon>Oculatellaceae</taxon>
        <taxon>Drouetiella</taxon>
    </lineage>
</organism>
<dbReference type="EMBL" id="JAHHHD010000008">
    <property type="protein sequence ID" value="MBW4658954.1"/>
    <property type="molecule type" value="Genomic_DNA"/>
</dbReference>
<gene>
    <name evidence="1" type="ORF">KME15_09780</name>
</gene>
<dbReference type="AlphaFoldDB" id="A0A951UMQ3"/>
<name>A0A951UMQ3_9CYAN</name>
<protein>
    <submittedName>
        <fullName evidence="1">DUF2993 domain-containing protein</fullName>
    </submittedName>
</protein>
<dbReference type="Pfam" id="PF11209">
    <property type="entry name" value="LmeA"/>
    <property type="match status" value="1"/>
</dbReference>
<reference evidence="1" key="2">
    <citation type="journal article" date="2022" name="Microbiol. Resour. Announc.">
        <title>Metagenome Sequencing to Explore Phylogenomics of Terrestrial Cyanobacteria.</title>
        <authorList>
            <person name="Ward R.D."/>
            <person name="Stajich J.E."/>
            <person name="Johansen J.R."/>
            <person name="Huntemann M."/>
            <person name="Clum A."/>
            <person name="Foster B."/>
            <person name="Foster B."/>
            <person name="Roux S."/>
            <person name="Palaniappan K."/>
            <person name="Varghese N."/>
            <person name="Mukherjee S."/>
            <person name="Reddy T.B.K."/>
            <person name="Daum C."/>
            <person name="Copeland A."/>
            <person name="Chen I.A."/>
            <person name="Ivanova N.N."/>
            <person name="Kyrpides N.C."/>
            <person name="Shapiro N."/>
            <person name="Eloe-Fadrosh E.A."/>
            <person name="Pietrasiak N."/>
        </authorList>
    </citation>
    <scope>NUCLEOTIDE SEQUENCE</scope>
    <source>
        <strain evidence="1">UHER 2000/2452</strain>
    </source>
</reference>
<comment type="caution">
    <text evidence="1">The sequence shown here is derived from an EMBL/GenBank/DDBJ whole genome shotgun (WGS) entry which is preliminary data.</text>
</comment>
<sequence length="275" mass="30426">MMEFLAIFLSSLIGILSPVGGVADRLAEDAIRDQVDSVEQLDVRIDNAPSYRLAQGRADRIRIAGRGVYPITGVRIAALEVETDPIAVNLASLQTQKPRLDAPLQAGVKLVLNEEDVNKALQSEAIAKRFRDLNLNFLSSSGNSSEKFDLVNPQIEFLPDSRFRIQVTLQGQQTRHQDRIIIETGIQILSGRQMQLVNPTVQLNDQALPPQLIALLTGGISQYFDLQRLQASGITARVLSLQTQDNALILAGFIQINQSFLVSENLFLEWSKQIV</sequence>
<reference evidence="1" key="1">
    <citation type="submission" date="2021-05" db="EMBL/GenBank/DDBJ databases">
        <authorList>
            <person name="Pietrasiak N."/>
            <person name="Ward R."/>
            <person name="Stajich J.E."/>
            <person name="Kurbessoian T."/>
        </authorList>
    </citation>
    <scope>NUCLEOTIDE SEQUENCE</scope>
    <source>
        <strain evidence="1">UHER 2000/2452</strain>
    </source>
</reference>
<dbReference type="InterPro" id="IPR021373">
    <property type="entry name" value="DUF2993"/>
</dbReference>
<proteinExistence type="predicted"/>
<accession>A0A951UMQ3</accession>